<keyword evidence="2" id="KW-1185">Reference proteome</keyword>
<gene>
    <name evidence="1" type="ORF">BDV96DRAFT_256090</name>
</gene>
<accession>A0A6A5YRD5</accession>
<evidence type="ECO:0000313" key="1">
    <source>
        <dbReference type="EMBL" id="KAF2108628.1"/>
    </source>
</evidence>
<name>A0A6A5YRD5_9PLEO</name>
<sequence length="162" mass="17780">MEYAVHGPSMSDRSRGSLQCFLSIRGTAVSDSIGRNGPFIACTRPVHKIRAWVCHTTLRAGSTNCLPSIFGTFKVLPLVLPARPSRNLIPRPGIERMLCDRYPRCCTTQPNGTSEYDHRASIQASGVRNLHATSIGLLLPRPSYSHQSIFAGYCKVTISNAH</sequence>
<dbReference type="Proteomes" id="UP000799770">
    <property type="component" value="Unassembled WGS sequence"/>
</dbReference>
<dbReference type="EMBL" id="ML977346">
    <property type="protein sequence ID" value="KAF2108628.1"/>
    <property type="molecule type" value="Genomic_DNA"/>
</dbReference>
<reference evidence="1" key="1">
    <citation type="journal article" date="2020" name="Stud. Mycol.">
        <title>101 Dothideomycetes genomes: a test case for predicting lifestyles and emergence of pathogens.</title>
        <authorList>
            <person name="Haridas S."/>
            <person name="Albert R."/>
            <person name="Binder M."/>
            <person name="Bloem J."/>
            <person name="Labutti K."/>
            <person name="Salamov A."/>
            <person name="Andreopoulos B."/>
            <person name="Baker S."/>
            <person name="Barry K."/>
            <person name="Bills G."/>
            <person name="Bluhm B."/>
            <person name="Cannon C."/>
            <person name="Castanera R."/>
            <person name="Culley D."/>
            <person name="Daum C."/>
            <person name="Ezra D."/>
            <person name="Gonzalez J."/>
            <person name="Henrissat B."/>
            <person name="Kuo A."/>
            <person name="Liang C."/>
            <person name="Lipzen A."/>
            <person name="Lutzoni F."/>
            <person name="Magnuson J."/>
            <person name="Mondo S."/>
            <person name="Nolan M."/>
            <person name="Ohm R."/>
            <person name="Pangilinan J."/>
            <person name="Park H.-J."/>
            <person name="Ramirez L."/>
            <person name="Alfaro M."/>
            <person name="Sun H."/>
            <person name="Tritt A."/>
            <person name="Yoshinaga Y."/>
            <person name="Zwiers L.-H."/>
            <person name="Turgeon B."/>
            <person name="Goodwin S."/>
            <person name="Spatafora J."/>
            <person name="Crous P."/>
            <person name="Grigoriev I."/>
        </authorList>
    </citation>
    <scope>NUCLEOTIDE SEQUENCE</scope>
    <source>
        <strain evidence="1">CBS 627.86</strain>
    </source>
</reference>
<dbReference type="AlphaFoldDB" id="A0A6A5YRD5"/>
<protein>
    <submittedName>
        <fullName evidence="1">Uncharacterized protein</fullName>
    </submittedName>
</protein>
<evidence type="ECO:0000313" key="2">
    <source>
        <dbReference type="Proteomes" id="UP000799770"/>
    </source>
</evidence>
<proteinExistence type="predicted"/>
<organism evidence="1 2">
    <name type="scientific">Lophiotrema nucula</name>
    <dbReference type="NCBI Taxonomy" id="690887"/>
    <lineage>
        <taxon>Eukaryota</taxon>
        <taxon>Fungi</taxon>
        <taxon>Dikarya</taxon>
        <taxon>Ascomycota</taxon>
        <taxon>Pezizomycotina</taxon>
        <taxon>Dothideomycetes</taxon>
        <taxon>Pleosporomycetidae</taxon>
        <taxon>Pleosporales</taxon>
        <taxon>Lophiotremataceae</taxon>
        <taxon>Lophiotrema</taxon>
    </lineage>
</organism>